<organism evidence="2 3">
    <name type="scientific">Fukomys damarensis</name>
    <name type="common">Damaraland mole rat</name>
    <name type="synonym">Cryptomys damarensis</name>
    <dbReference type="NCBI Taxonomy" id="885580"/>
    <lineage>
        <taxon>Eukaryota</taxon>
        <taxon>Metazoa</taxon>
        <taxon>Chordata</taxon>
        <taxon>Craniata</taxon>
        <taxon>Vertebrata</taxon>
        <taxon>Euteleostomi</taxon>
        <taxon>Mammalia</taxon>
        <taxon>Eutheria</taxon>
        <taxon>Euarchontoglires</taxon>
        <taxon>Glires</taxon>
        <taxon>Rodentia</taxon>
        <taxon>Hystricomorpha</taxon>
        <taxon>Bathyergidae</taxon>
        <taxon>Fukomys</taxon>
    </lineage>
</organism>
<dbReference type="EMBL" id="KN122054">
    <property type="protein sequence ID" value="KFO33818.1"/>
    <property type="molecule type" value="Genomic_DNA"/>
</dbReference>
<proteinExistence type="predicted"/>
<keyword evidence="1" id="KW-1133">Transmembrane helix</keyword>
<accession>A0A091DTM5</accession>
<dbReference type="AlphaFoldDB" id="A0A091DTM5"/>
<feature type="transmembrane region" description="Helical" evidence="1">
    <location>
        <begin position="34"/>
        <end position="56"/>
    </location>
</feature>
<keyword evidence="3" id="KW-1185">Reference proteome</keyword>
<evidence type="ECO:0000313" key="3">
    <source>
        <dbReference type="Proteomes" id="UP000028990"/>
    </source>
</evidence>
<sequence length="68" mass="7643">MKTAAVPSEGKAPSSFSDENRQVRIRKIIRSKRLFSLFMLLTTILSGLLYALHGIFPPTRQHESGRDA</sequence>
<evidence type="ECO:0000256" key="1">
    <source>
        <dbReference type="SAM" id="Phobius"/>
    </source>
</evidence>
<dbReference type="Proteomes" id="UP000028990">
    <property type="component" value="Unassembled WGS sequence"/>
</dbReference>
<gene>
    <name evidence="2" type="ORF">H920_04812</name>
</gene>
<reference evidence="2 3" key="1">
    <citation type="submission" date="2013-11" db="EMBL/GenBank/DDBJ databases">
        <title>The Damaraland mole rat (Fukomys damarensis) genome and evolution of African mole rats.</title>
        <authorList>
            <person name="Gladyshev V.N."/>
            <person name="Fang X."/>
        </authorList>
    </citation>
    <scope>NUCLEOTIDE SEQUENCE [LARGE SCALE GENOMIC DNA]</scope>
    <source>
        <tissue evidence="2">Liver</tissue>
    </source>
</reference>
<keyword evidence="1" id="KW-0472">Membrane</keyword>
<name>A0A091DTM5_FUKDA</name>
<evidence type="ECO:0000313" key="2">
    <source>
        <dbReference type="EMBL" id="KFO33818.1"/>
    </source>
</evidence>
<keyword evidence="1" id="KW-0812">Transmembrane</keyword>
<protein>
    <submittedName>
        <fullName evidence="2">Uncharacterized protein</fullName>
    </submittedName>
</protein>